<dbReference type="HOGENOM" id="CLU_010595_0_0_1"/>
<dbReference type="PANTHER" id="PTHR43591:SF10">
    <property type="entry name" value="ABC TRANSMEMBRANE TYPE-1 DOMAIN-CONTAINING PROTEIN-RELATED"/>
    <property type="match status" value="1"/>
</dbReference>
<gene>
    <name evidence="3" type="ORF">NECHADRAFT_97152</name>
</gene>
<dbReference type="SUPFAM" id="SSF53335">
    <property type="entry name" value="S-adenosyl-L-methionine-dependent methyltransferases"/>
    <property type="match status" value="1"/>
</dbReference>
<evidence type="ECO:0000256" key="2">
    <source>
        <dbReference type="SAM" id="MobiDB-lite"/>
    </source>
</evidence>
<evidence type="ECO:0000256" key="1">
    <source>
        <dbReference type="ARBA" id="ARBA00038158"/>
    </source>
</evidence>
<dbReference type="Pfam" id="PF13489">
    <property type="entry name" value="Methyltransf_23"/>
    <property type="match status" value="1"/>
</dbReference>
<proteinExistence type="inferred from homology"/>
<organism evidence="3 4">
    <name type="scientific">Fusarium vanettenii (strain ATCC MYA-4622 / CBS 123669 / FGSC 9596 / NRRL 45880 / 77-13-4)</name>
    <name type="common">Fusarium solani subsp. pisi</name>
    <dbReference type="NCBI Taxonomy" id="660122"/>
    <lineage>
        <taxon>Eukaryota</taxon>
        <taxon>Fungi</taxon>
        <taxon>Dikarya</taxon>
        <taxon>Ascomycota</taxon>
        <taxon>Pezizomycotina</taxon>
        <taxon>Sordariomycetes</taxon>
        <taxon>Hypocreomycetidae</taxon>
        <taxon>Hypocreales</taxon>
        <taxon>Nectriaceae</taxon>
        <taxon>Fusarium</taxon>
        <taxon>Fusarium solani species complex</taxon>
        <taxon>Fusarium vanettenii</taxon>
    </lineage>
</organism>
<dbReference type="KEGG" id="nhe:NECHADRAFT_97152"/>
<dbReference type="OMA" id="WISNDNQ"/>
<name>C7ZF73_FUSV7</name>
<dbReference type="EMBL" id="GG698922">
    <property type="protein sequence ID" value="EEU37522.1"/>
    <property type="molecule type" value="Genomic_DNA"/>
</dbReference>
<evidence type="ECO:0000313" key="3">
    <source>
        <dbReference type="EMBL" id="EEU37522.1"/>
    </source>
</evidence>
<dbReference type="InterPro" id="IPR029063">
    <property type="entry name" value="SAM-dependent_MTases_sf"/>
</dbReference>
<dbReference type="OrthoDB" id="2013972at2759"/>
<comment type="similarity">
    <text evidence="1">Belongs to the methyltransferase superfamily. LaeA methyltransferase family.</text>
</comment>
<evidence type="ECO:0008006" key="5">
    <source>
        <dbReference type="Google" id="ProtNLM"/>
    </source>
</evidence>
<dbReference type="InParanoid" id="C7ZF73"/>
<feature type="compositionally biased region" description="Basic and acidic residues" evidence="2">
    <location>
        <begin position="1"/>
        <end position="11"/>
    </location>
</feature>
<dbReference type="Gene3D" id="3.40.50.150">
    <property type="entry name" value="Vaccinia Virus protein VP39"/>
    <property type="match status" value="1"/>
</dbReference>
<reference evidence="3 4" key="1">
    <citation type="journal article" date="2009" name="PLoS Genet.">
        <title>The genome of Nectria haematococca: contribution of supernumerary chromosomes to gene expansion.</title>
        <authorList>
            <person name="Coleman J.J."/>
            <person name="Rounsley S.D."/>
            <person name="Rodriguez-Carres M."/>
            <person name="Kuo A."/>
            <person name="Wasmann C.C."/>
            <person name="Grimwood J."/>
            <person name="Schmutz J."/>
            <person name="Taga M."/>
            <person name="White G.J."/>
            <person name="Zhou S."/>
            <person name="Schwartz D.C."/>
            <person name="Freitag M."/>
            <person name="Ma L.J."/>
            <person name="Danchin E.G."/>
            <person name="Henrissat B."/>
            <person name="Coutinho P.M."/>
            <person name="Nelson D.R."/>
            <person name="Straney D."/>
            <person name="Napoli C.A."/>
            <person name="Barker B.M."/>
            <person name="Gribskov M."/>
            <person name="Rep M."/>
            <person name="Kroken S."/>
            <person name="Molnar I."/>
            <person name="Rensing C."/>
            <person name="Kennell J.C."/>
            <person name="Zamora J."/>
            <person name="Farman M.L."/>
            <person name="Selker E.U."/>
            <person name="Salamov A."/>
            <person name="Shapiro H."/>
            <person name="Pangilinan J."/>
            <person name="Lindquist E."/>
            <person name="Lamers C."/>
            <person name="Grigoriev I.V."/>
            <person name="Geiser D.M."/>
            <person name="Covert S.F."/>
            <person name="Temporini E."/>
            <person name="Vanetten H.D."/>
        </authorList>
    </citation>
    <scope>NUCLEOTIDE SEQUENCE [LARGE SCALE GENOMIC DNA]</scope>
    <source>
        <strain evidence="4">ATCC MYA-4622 / CBS 123669 / FGSC 9596 / NRRL 45880 / 77-13-4</strain>
    </source>
</reference>
<dbReference type="CDD" id="cd02440">
    <property type="entry name" value="AdoMet_MTases"/>
    <property type="match status" value="1"/>
</dbReference>
<dbReference type="GeneID" id="9665350"/>
<dbReference type="VEuPathDB" id="FungiDB:NECHADRAFT_97152"/>
<protein>
    <recommendedName>
        <fullName evidence="5">Methyltransferase</fullName>
    </recommendedName>
</protein>
<evidence type="ECO:0000313" key="4">
    <source>
        <dbReference type="Proteomes" id="UP000005206"/>
    </source>
</evidence>
<sequence>MTERQATKEPEAAAVPRAQNEPLPGVLPAQHWAQIAQTQDPDDDADSAIEDNASSTASLSSSIFQYRTIHGRTYHSDRGNAEYWASNDERQNDALDIIHHVLTLSHDGKLHLAPLKDDVEKVIDIGTGTGIWAIDFTDAHPNAKVVGTEISPIQPSWVPPNLEFQMDDCTQEWTFGENSYDFVHIRWLFGSIMDWTALFKQAYKTLKPGGYIETQEPSIRFESDDGTVNEKTAMGQFGKIFVEGGKKMGRTMTVLEDGIQRKALEEAGFEAIEEANFKTPIGSWPHDPNQKEIARFQQLAVEQDTEGTMMYVAALAGWSKEEVTVYIAQLRREFRSKDIHGYYRRKVLWARKPGAA</sequence>
<dbReference type="eggNOG" id="ENOG502QSKG">
    <property type="taxonomic scope" value="Eukaryota"/>
</dbReference>
<dbReference type="RefSeq" id="XP_003043235.1">
    <property type="nucleotide sequence ID" value="XM_003043189.1"/>
</dbReference>
<dbReference type="Proteomes" id="UP000005206">
    <property type="component" value="Chromosome 11"/>
</dbReference>
<accession>C7ZF73</accession>
<dbReference type="PANTHER" id="PTHR43591">
    <property type="entry name" value="METHYLTRANSFERASE"/>
    <property type="match status" value="1"/>
</dbReference>
<dbReference type="GO" id="GO:0008168">
    <property type="term" value="F:methyltransferase activity"/>
    <property type="evidence" value="ECO:0007669"/>
    <property type="project" value="TreeGrafter"/>
</dbReference>
<feature type="compositionally biased region" description="Acidic residues" evidence="2">
    <location>
        <begin position="40"/>
        <end position="49"/>
    </location>
</feature>
<keyword evidence="4" id="KW-1185">Reference proteome</keyword>
<dbReference type="AlphaFoldDB" id="C7ZF73"/>
<feature type="region of interest" description="Disordered" evidence="2">
    <location>
        <begin position="1"/>
        <end position="54"/>
    </location>
</feature>